<sequence length="196" mass="22752">MGHVIADCYTRARLYGPYPNRNRSFNPNFQPLRNNPAYNPGQNRNNPNIRNTTERLNFIDIHERNNQEYTWNSDDPDPHNLKSLTLSPPENSKNKGKINETPDIEPIRPTKLENWENQSNVKPSFSIAPFITRLTHILCLLMIIPGLFAFPNSNKLTSYNPQNPMICQTEQQGEYWTLPNFAPCPRLKQNRFLVST</sequence>
<gene>
    <name evidence="1" type="ORF">MENTE1834_LOCUS12077</name>
</gene>
<reference evidence="1" key="1">
    <citation type="submission" date="2023-11" db="EMBL/GenBank/DDBJ databases">
        <authorList>
            <person name="Poullet M."/>
        </authorList>
    </citation>
    <scope>NUCLEOTIDE SEQUENCE</scope>
    <source>
        <strain evidence="1">E1834</strain>
    </source>
</reference>
<keyword evidence="2" id="KW-1185">Reference proteome</keyword>
<name>A0ACB0YH25_MELEN</name>
<dbReference type="Proteomes" id="UP001497535">
    <property type="component" value="Unassembled WGS sequence"/>
</dbReference>
<dbReference type="EMBL" id="CAVMJV010000012">
    <property type="protein sequence ID" value="CAK5046458.1"/>
    <property type="molecule type" value="Genomic_DNA"/>
</dbReference>
<proteinExistence type="predicted"/>
<comment type="caution">
    <text evidence="1">The sequence shown here is derived from an EMBL/GenBank/DDBJ whole genome shotgun (WGS) entry which is preliminary data.</text>
</comment>
<accession>A0ACB0YH25</accession>
<protein>
    <submittedName>
        <fullName evidence="1">Uncharacterized protein</fullName>
    </submittedName>
</protein>
<evidence type="ECO:0000313" key="1">
    <source>
        <dbReference type="EMBL" id="CAK5046458.1"/>
    </source>
</evidence>
<organism evidence="1 2">
    <name type="scientific">Meloidogyne enterolobii</name>
    <name type="common">Root-knot nematode worm</name>
    <name type="synonym">Meloidogyne mayaguensis</name>
    <dbReference type="NCBI Taxonomy" id="390850"/>
    <lineage>
        <taxon>Eukaryota</taxon>
        <taxon>Metazoa</taxon>
        <taxon>Ecdysozoa</taxon>
        <taxon>Nematoda</taxon>
        <taxon>Chromadorea</taxon>
        <taxon>Rhabditida</taxon>
        <taxon>Tylenchina</taxon>
        <taxon>Tylenchomorpha</taxon>
        <taxon>Tylenchoidea</taxon>
        <taxon>Meloidogynidae</taxon>
        <taxon>Meloidogyninae</taxon>
        <taxon>Meloidogyne</taxon>
    </lineage>
</organism>
<evidence type="ECO:0000313" key="2">
    <source>
        <dbReference type="Proteomes" id="UP001497535"/>
    </source>
</evidence>